<evidence type="ECO:0000313" key="2">
    <source>
        <dbReference type="Proteomes" id="UP000054653"/>
    </source>
</evidence>
<reference evidence="1 2" key="1">
    <citation type="submission" date="2015-01" db="EMBL/GenBank/DDBJ databases">
        <title>Evolution of Trichinella species and genotypes.</title>
        <authorList>
            <person name="Korhonen P.K."/>
            <person name="Edoardo P."/>
            <person name="Giuseppe L.R."/>
            <person name="Gasser R.B."/>
        </authorList>
    </citation>
    <scope>NUCLEOTIDE SEQUENCE [LARGE SCALE GENOMIC DNA]</scope>
    <source>
        <strain evidence="1">ISS120</strain>
    </source>
</reference>
<evidence type="ECO:0000313" key="1">
    <source>
        <dbReference type="EMBL" id="KRY46316.1"/>
    </source>
</evidence>
<organism evidence="1 2">
    <name type="scientific">Trichinella britovi</name>
    <name type="common">Parasitic roundworm</name>
    <dbReference type="NCBI Taxonomy" id="45882"/>
    <lineage>
        <taxon>Eukaryota</taxon>
        <taxon>Metazoa</taxon>
        <taxon>Ecdysozoa</taxon>
        <taxon>Nematoda</taxon>
        <taxon>Enoplea</taxon>
        <taxon>Dorylaimia</taxon>
        <taxon>Trichinellida</taxon>
        <taxon>Trichinellidae</taxon>
        <taxon>Trichinella</taxon>
    </lineage>
</organism>
<dbReference type="OrthoDB" id="10427454at2759"/>
<dbReference type="AlphaFoldDB" id="A0A0V1CBM1"/>
<name>A0A0V1CBM1_TRIBR</name>
<sequence>MVVGPHRHTMNVPKRNFCGRKPLLLEILEQGFQLTRRPNIYDFETRGQAGRPAEAQLGKSGRNNPAPGCWESCLELPGSKLFRNRTQILPVQVERQVHPMLEWSTSNIRLYVGRSFLTVKQYTTGSSLPLRNT</sequence>
<protein>
    <submittedName>
        <fullName evidence="1">Uncharacterized protein</fullName>
    </submittedName>
</protein>
<gene>
    <name evidence="1" type="ORF">T03_11967</name>
</gene>
<comment type="caution">
    <text evidence="1">The sequence shown here is derived from an EMBL/GenBank/DDBJ whole genome shotgun (WGS) entry which is preliminary data.</text>
</comment>
<dbReference type="EMBL" id="JYDI01000295">
    <property type="protein sequence ID" value="KRY46316.1"/>
    <property type="molecule type" value="Genomic_DNA"/>
</dbReference>
<proteinExistence type="predicted"/>
<dbReference type="Proteomes" id="UP000054653">
    <property type="component" value="Unassembled WGS sequence"/>
</dbReference>
<accession>A0A0V1CBM1</accession>
<keyword evidence="2" id="KW-1185">Reference proteome</keyword>